<reference evidence="2" key="1">
    <citation type="submission" date="2021-04" db="EMBL/GenBank/DDBJ databases">
        <title>Sinoanaerobacter chloroacetimidivorans sp. nov., an obligate anaerobic bacterium isolated from anaerobic sludge.</title>
        <authorList>
            <person name="Bao Y."/>
        </authorList>
    </citation>
    <scope>NUCLEOTIDE SEQUENCE</scope>
    <source>
        <strain evidence="2">BAD-6</strain>
    </source>
</reference>
<dbReference type="AlphaFoldDB" id="A0A8J7W169"/>
<accession>A0A8J7W169</accession>
<dbReference type="EMBL" id="JAGSND010000003">
    <property type="protein sequence ID" value="MBR0597318.1"/>
    <property type="molecule type" value="Genomic_DNA"/>
</dbReference>
<dbReference type="PROSITE" id="PS51332">
    <property type="entry name" value="B12_BINDING"/>
    <property type="match status" value="1"/>
</dbReference>
<dbReference type="InterPro" id="IPR036724">
    <property type="entry name" value="Cobalamin-bd_sf"/>
</dbReference>
<organism evidence="2 3">
    <name type="scientific">Sinanaerobacter chloroacetimidivorans</name>
    <dbReference type="NCBI Taxonomy" id="2818044"/>
    <lineage>
        <taxon>Bacteria</taxon>
        <taxon>Bacillati</taxon>
        <taxon>Bacillota</taxon>
        <taxon>Clostridia</taxon>
        <taxon>Peptostreptococcales</taxon>
        <taxon>Anaerovoracaceae</taxon>
        <taxon>Sinanaerobacter</taxon>
    </lineage>
</organism>
<dbReference type="Proteomes" id="UP000675664">
    <property type="component" value="Unassembled WGS sequence"/>
</dbReference>
<dbReference type="InterPro" id="IPR006158">
    <property type="entry name" value="Cobalamin-bd"/>
</dbReference>
<comment type="caution">
    <text evidence="2">The sequence shown here is derived from an EMBL/GenBank/DDBJ whole genome shotgun (WGS) entry which is preliminary data.</text>
</comment>
<dbReference type="GO" id="GO:0046872">
    <property type="term" value="F:metal ion binding"/>
    <property type="evidence" value="ECO:0007669"/>
    <property type="project" value="InterPro"/>
</dbReference>
<reference evidence="2" key="2">
    <citation type="submission" date="2021-04" db="EMBL/GenBank/DDBJ databases">
        <authorList>
            <person name="Liu J."/>
        </authorList>
    </citation>
    <scope>NUCLEOTIDE SEQUENCE</scope>
    <source>
        <strain evidence="2">BAD-6</strain>
    </source>
</reference>
<proteinExistence type="predicted"/>
<dbReference type="SUPFAM" id="SSF52242">
    <property type="entry name" value="Cobalamin (vitamin B12)-binding domain"/>
    <property type="match status" value="1"/>
</dbReference>
<name>A0A8J7W169_9FIRM</name>
<sequence>MNKHYEKFKNEIHEIISNVNLPDGKKVVEEGKALADTVKIGRTLFCEKHGVESEYAFKQKMKEEGTIMYQCQIGLDTWEETADALIKLYDTMEAEGYHMHRFGVCLERGMALPPEYRERLPRETGPRLEHEEDWLKLGQTVPMQPHMGDFMIGFPNSVSNTINALKAGVTTIGNLSQFIAFNIPGWTDIAYTTQETVKAIAILAGKRDRGTLLHSYLDDGVASLFNDHASIAGWAIIERYIVEELIGARLGHCFGGVAVTPEVRAAWVFALNDIYEGDCVGTMYYGDTISSNEDLTHNSAVAAQYLLWDIMAQLKCPTGHAMMPVPFSEGIRIPNLDEIIEIQKYARGIEVAARNLLPYTDFTKCYQIKDKIVAGGRKFAKALLAGLDEVGVDIEDPVQMLYVMKMANPRTLEDAFMQGPIDETMPNGRSPVFQTDVFSNTTNITYAISKSMASDDIQNINGERTVILASTDVHEHALFVMNSLFDEYGVKVVYLGPESNTTHIIDAAVSNNADAVAVSTHNGAALEIGELLINEMKERCWKGQVYIGGMLNQCVVGEQMPVDVLDNLREMGFSCNIEFKEMVREIIQSPLEISSNNIL</sequence>
<evidence type="ECO:0000313" key="3">
    <source>
        <dbReference type="Proteomes" id="UP000675664"/>
    </source>
</evidence>
<dbReference type="GO" id="GO:0031419">
    <property type="term" value="F:cobalamin binding"/>
    <property type="evidence" value="ECO:0007669"/>
    <property type="project" value="InterPro"/>
</dbReference>
<feature type="domain" description="B12-binding" evidence="1">
    <location>
        <begin position="461"/>
        <end position="597"/>
    </location>
</feature>
<dbReference type="Pfam" id="PF02310">
    <property type="entry name" value="B12-binding"/>
    <property type="match status" value="1"/>
</dbReference>
<protein>
    <recommendedName>
        <fullName evidence="1">B12-binding domain-containing protein</fullName>
    </recommendedName>
</protein>
<evidence type="ECO:0000259" key="1">
    <source>
        <dbReference type="PROSITE" id="PS51332"/>
    </source>
</evidence>
<keyword evidence="3" id="KW-1185">Reference proteome</keyword>
<dbReference type="CDD" id="cd02065">
    <property type="entry name" value="B12-binding_like"/>
    <property type="match status" value="1"/>
</dbReference>
<dbReference type="Gene3D" id="3.40.50.280">
    <property type="entry name" value="Cobalamin-binding domain"/>
    <property type="match status" value="1"/>
</dbReference>
<dbReference type="RefSeq" id="WP_227017456.1">
    <property type="nucleotide sequence ID" value="NZ_JAGSND010000003.1"/>
</dbReference>
<evidence type="ECO:0000313" key="2">
    <source>
        <dbReference type="EMBL" id="MBR0597318.1"/>
    </source>
</evidence>
<gene>
    <name evidence="2" type="ORF">KCX82_05510</name>
</gene>